<accession>A0ABS5AT55</accession>
<evidence type="ECO:0000256" key="1">
    <source>
        <dbReference type="SAM" id="SignalP"/>
    </source>
</evidence>
<dbReference type="RefSeq" id="WP_086788315.1">
    <property type="nucleotide sequence ID" value="NZ_JAGIOO010000001.1"/>
</dbReference>
<protein>
    <submittedName>
        <fullName evidence="2">Uncharacterized protein</fullName>
    </submittedName>
</protein>
<keyword evidence="3" id="KW-1185">Reference proteome</keyword>
<feature type="signal peptide" evidence="1">
    <location>
        <begin position="1"/>
        <end position="23"/>
    </location>
</feature>
<name>A0ABS5AT55_9PSEU</name>
<evidence type="ECO:0000313" key="3">
    <source>
        <dbReference type="Proteomes" id="UP001519363"/>
    </source>
</evidence>
<proteinExistence type="predicted"/>
<organism evidence="2 3">
    <name type="scientific">Crossiella equi</name>
    <dbReference type="NCBI Taxonomy" id="130796"/>
    <lineage>
        <taxon>Bacteria</taxon>
        <taxon>Bacillati</taxon>
        <taxon>Actinomycetota</taxon>
        <taxon>Actinomycetes</taxon>
        <taxon>Pseudonocardiales</taxon>
        <taxon>Pseudonocardiaceae</taxon>
        <taxon>Crossiella</taxon>
    </lineage>
</organism>
<evidence type="ECO:0000313" key="2">
    <source>
        <dbReference type="EMBL" id="MBP2479432.1"/>
    </source>
</evidence>
<sequence length="132" mass="13550">MKKTLASILTAGALVLTPATATAAPAPPAAAVAQCPQELLRALTRLAELLPREVANSLLATIGGRPLTVGLVLDLVHALGNPLQVSQNTLDALVAAFPEPVASDLRRLLASPSSGTAVQFLRGVLEVMSRPC</sequence>
<reference evidence="2 3" key="1">
    <citation type="submission" date="2021-03" db="EMBL/GenBank/DDBJ databases">
        <title>Sequencing the genomes of 1000 actinobacteria strains.</title>
        <authorList>
            <person name="Klenk H.-P."/>
        </authorList>
    </citation>
    <scope>NUCLEOTIDE SEQUENCE [LARGE SCALE GENOMIC DNA]</scope>
    <source>
        <strain evidence="2 3">DSM 44580</strain>
    </source>
</reference>
<gene>
    <name evidence="2" type="ORF">JOF53_008304</name>
</gene>
<feature type="chain" id="PRO_5046778469" evidence="1">
    <location>
        <begin position="24"/>
        <end position="132"/>
    </location>
</feature>
<dbReference type="Proteomes" id="UP001519363">
    <property type="component" value="Unassembled WGS sequence"/>
</dbReference>
<keyword evidence="1" id="KW-0732">Signal</keyword>
<comment type="caution">
    <text evidence="2">The sequence shown here is derived from an EMBL/GenBank/DDBJ whole genome shotgun (WGS) entry which is preliminary data.</text>
</comment>
<dbReference type="EMBL" id="JAGIOO010000001">
    <property type="protein sequence ID" value="MBP2479432.1"/>
    <property type="molecule type" value="Genomic_DNA"/>
</dbReference>